<dbReference type="SUPFAM" id="SSF48208">
    <property type="entry name" value="Six-hairpin glycosidases"/>
    <property type="match status" value="1"/>
</dbReference>
<accession>A0AAU8ANT4</accession>
<dbReference type="AlphaFoldDB" id="A0AAU8ANT4"/>
<dbReference type="InterPro" id="IPR016007">
    <property type="entry name" value="Alpha_rhamnosid"/>
</dbReference>
<dbReference type="GO" id="GO:0030596">
    <property type="term" value="F:alpha-L-rhamnosidase activity"/>
    <property type="evidence" value="ECO:0007669"/>
    <property type="project" value="UniProtKB-EC"/>
</dbReference>
<evidence type="ECO:0000256" key="1">
    <source>
        <dbReference type="ARBA" id="ARBA00001445"/>
    </source>
</evidence>
<protein>
    <recommendedName>
        <fullName evidence="2">alpha-L-rhamnosidase</fullName>
        <ecNumber evidence="2">3.2.1.40</ecNumber>
    </recommendedName>
</protein>
<dbReference type="InterPro" id="IPR035396">
    <property type="entry name" value="Bac_rhamnosid6H"/>
</dbReference>
<dbReference type="InterPro" id="IPR035398">
    <property type="entry name" value="Bac_rhamnosid_C"/>
</dbReference>
<organism evidence="8">
    <name type="scientific">Alloyangia sp. H15</name>
    <dbReference type="NCBI Taxonomy" id="3029062"/>
    <lineage>
        <taxon>Bacteria</taxon>
        <taxon>Pseudomonadati</taxon>
        <taxon>Pseudomonadota</taxon>
        <taxon>Alphaproteobacteria</taxon>
        <taxon>Rhodobacterales</taxon>
        <taxon>Roseobacteraceae</taxon>
        <taxon>Alloyangia</taxon>
    </lineage>
</organism>
<dbReference type="Gene3D" id="2.60.120.260">
    <property type="entry name" value="Galactose-binding domain-like"/>
    <property type="match status" value="2"/>
</dbReference>
<sequence>MAGYGERPAGDVLRPVGMRCAQQVAPRGLNDLNPSFAWGCAGRAELAASRVVLGRDRGAVASGQGALWDSGWLAGNPSPLRHPGAPLPRDARLWWAVGLRDAEGAETWSEPAELFTGLDPADWEAEWIARYFVLPVGREVPQDSSYDNRFQARPADYLRRSFDLPEAPVRAFAYVTALGLYELYLNGARIGQDVMAPGWTDYHTRTEYTVHDVTAHLAAGPNAIGAIMGEGWYSGRVGHNQRRAGNHYGGRPAFLCQLHLEYADGRTQRLVTDASWRTRQGPVCYSDFLAGEMYDARLEMPGWDTASFDEVNWQPVEVFTPDPKAPQLDAARAPLAREVETLEPRSETTGPDGEHIYDFGQNLAGYVTLELEAPAGTEIRLRHAERLDGTGALYTANLRFAVSEDVYVCKGGGRERFTPRFTFHGFQYVGLRASAPVASLDLRAVAIQSDLPLTGRIETGHPMVNQLISNIFWSQRGNFLSVPTDCPQRDERYGWSADAQVFWRTAGYFMDVGAFTGKWLQDMVDGQSAEGVFPDVAPTKPLNPYRLTPQPGAPAWGDAPVILCRDHWLRYGDADLPRRMWGPLVAWMDYIERENPGGIRERAVHNNYGDWLSIGPATDRALIATAYWIHLADIMGLLAGVLGEPVARWTDLAARLRGAFLDRFWLDGRLSGDTQTAYLLALDFALLPEELRPLAAARLGALLEVADGHLQTGFLGVRHLAPVVCDWLGPERAVDLLLKETYPSWGFSIRHGATTIWERWDGWTPERGFQSTAMNSFNHYAYGAVGEWIWARLAGIDWSATGPGFREITMRPVFDRRIGHVTARYDAPSGPVESAWAYAGEAVRWDVSLPPGTRALATLPVGWSLDGQGAFTLPAGAHRMTLQRVAV</sequence>
<dbReference type="Pfam" id="PF17389">
    <property type="entry name" value="Bac_rhamnosid6H"/>
    <property type="match status" value="1"/>
</dbReference>
<dbReference type="PIRSF" id="PIRSF010631">
    <property type="entry name" value="A-rhamnsds"/>
    <property type="match status" value="1"/>
</dbReference>
<evidence type="ECO:0000259" key="5">
    <source>
        <dbReference type="Pfam" id="PF08531"/>
    </source>
</evidence>
<dbReference type="InterPro" id="IPR012341">
    <property type="entry name" value="6hp_glycosidase-like_sf"/>
</dbReference>
<dbReference type="InterPro" id="IPR008928">
    <property type="entry name" value="6-hairpin_glycosidase_sf"/>
</dbReference>
<feature type="domain" description="Alpha-L-rhamnosidase six-hairpin glycosidase" evidence="6">
    <location>
        <begin position="454"/>
        <end position="791"/>
    </location>
</feature>
<dbReference type="EC" id="3.2.1.40" evidence="2"/>
<dbReference type="Gene3D" id="1.50.10.10">
    <property type="match status" value="1"/>
</dbReference>
<feature type="domain" description="Bacterial alpha-L-rhamnosidase N-terminal" evidence="5">
    <location>
        <begin position="168"/>
        <end position="323"/>
    </location>
</feature>
<evidence type="ECO:0000256" key="2">
    <source>
        <dbReference type="ARBA" id="ARBA00012652"/>
    </source>
</evidence>
<dbReference type="InterPro" id="IPR008902">
    <property type="entry name" value="Rhamnosid_concanavalin"/>
</dbReference>
<dbReference type="InterPro" id="IPR013783">
    <property type="entry name" value="Ig-like_fold"/>
</dbReference>
<dbReference type="EMBL" id="CP123385">
    <property type="protein sequence ID" value="XCC96025.1"/>
    <property type="molecule type" value="Genomic_DNA"/>
</dbReference>
<dbReference type="PANTHER" id="PTHR33307:SF6">
    <property type="entry name" value="ALPHA-RHAMNOSIDASE (EUROFUNG)-RELATED"/>
    <property type="match status" value="1"/>
</dbReference>
<evidence type="ECO:0000259" key="7">
    <source>
        <dbReference type="Pfam" id="PF17390"/>
    </source>
</evidence>
<dbReference type="GO" id="GO:0005975">
    <property type="term" value="P:carbohydrate metabolic process"/>
    <property type="evidence" value="ECO:0007669"/>
    <property type="project" value="InterPro"/>
</dbReference>
<dbReference type="RefSeq" id="WP_353474892.1">
    <property type="nucleotide sequence ID" value="NZ_CP123385.1"/>
</dbReference>
<evidence type="ECO:0000256" key="3">
    <source>
        <dbReference type="ARBA" id="ARBA00022801"/>
    </source>
</evidence>
<proteinExistence type="predicted"/>
<dbReference type="Pfam" id="PF25788">
    <property type="entry name" value="Ig_Rha78A_N"/>
    <property type="match status" value="1"/>
</dbReference>
<dbReference type="Pfam" id="PF17390">
    <property type="entry name" value="Bac_rhamnosid_C"/>
    <property type="match status" value="1"/>
</dbReference>
<dbReference type="Pfam" id="PF08531">
    <property type="entry name" value="Bac_rhamnosid_N"/>
    <property type="match status" value="1"/>
</dbReference>
<name>A0AAU8ANT4_9RHOB</name>
<reference evidence="8" key="1">
    <citation type="submission" date="2023-02" db="EMBL/GenBank/DDBJ databases">
        <title>Description and genomic characterization of Salipiger bruguierae sp. nov., isolated from the sediment of mangrove plant Bruguiera sexangula.</title>
        <authorList>
            <person name="Long M."/>
        </authorList>
    </citation>
    <scope>NUCLEOTIDE SEQUENCE</scope>
    <source>
        <strain evidence="8">H15</strain>
    </source>
</reference>
<dbReference type="Gene3D" id="2.60.40.10">
    <property type="entry name" value="Immunoglobulins"/>
    <property type="match status" value="1"/>
</dbReference>
<dbReference type="Pfam" id="PF05592">
    <property type="entry name" value="Bac_rhamnosid"/>
    <property type="match status" value="1"/>
</dbReference>
<dbReference type="InterPro" id="IPR013737">
    <property type="entry name" value="Bac_rhamnosid_N"/>
</dbReference>
<keyword evidence="3 8" id="KW-0378">Hydrolase</keyword>
<evidence type="ECO:0000313" key="8">
    <source>
        <dbReference type="EMBL" id="XCC96025.1"/>
    </source>
</evidence>
<feature type="domain" description="Alpha-L-rhamnosidase C-terminal" evidence="7">
    <location>
        <begin position="797"/>
        <end position="862"/>
    </location>
</feature>
<comment type="catalytic activity">
    <reaction evidence="1">
        <text>Hydrolysis of terminal non-reducing alpha-L-rhamnose residues in alpha-L-rhamnosides.</text>
        <dbReference type="EC" id="3.2.1.40"/>
    </reaction>
</comment>
<evidence type="ECO:0000259" key="4">
    <source>
        <dbReference type="Pfam" id="PF05592"/>
    </source>
</evidence>
<dbReference type="PANTHER" id="PTHR33307">
    <property type="entry name" value="ALPHA-RHAMNOSIDASE (EUROFUNG)"/>
    <property type="match status" value="1"/>
</dbReference>
<dbReference type="Gene3D" id="2.60.420.10">
    <property type="entry name" value="Maltose phosphorylase, domain 3"/>
    <property type="match status" value="1"/>
</dbReference>
<evidence type="ECO:0000259" key="6">
    <source>
        <dbReference type="Pfam" id="PF17389"/>
    </source>
</evidence>
<feature type="domain" description="Alpha-L-rhamnosidase concanavalin-like" evidence="4">
    <location>
        <begin position="351"/>
        <end position="434"/>
    </location>
</feature>
<gene>
    <name evidence="8" type="ORF">PVT71_15095</name>
</gene>